<evidence type="ECO:0000313" key="2">
    <source>
        <dbReference type="EMBL" id="EPS64545.1"/>
    </source>
</evidence>
<organism evidence="2 3">
    <name type="scientific">Genlisea aurea</name>
    <dbReference type="NCBI Taxonomy" id="192259"/>
    <lineage>
        <taxon>Eukaryota</taxon>
        <taxon>Viridiplantae</taxon>
        <taxon>Streptophyta</taxon>
        <taxon>Embryophyta</taxon>
        <taxon>Tracheophyta</taxon>
        <taxon>Spermatophyta</taxon>
        <taxon>Magnoliopsida</taxon>
        <taxon>eudicotyledons</taxon>
        <taxon>Gunneridae</taxon>
        <taxon>Pentapetalae</taxon>
        <taxon>asterids</taxon>
        <taxon>lamiids</taxon>
        <taxon>Lamiales</taxon>
        <taxon>Lentibulariaceae</taxon>
        <taxon>Genlisea</taxon>
    </lineage>
</organism>
<evidence type="ECO:0000313" key="3">
    <source>
        <dbReference type="Proteomes" id="UP000015453"/>
    </source>
</evidence>
<feature type="region of interest" description="Disordered" evidence="1">
    <location>
        <begin position="1"/>
        <end position="74"/>
    </location>
</feature>
<dbReference type="Proteomes" id="UP000015453">
    <property type="component" value="Unassembled WGS sequence"/>
</dbReference>
<name>S8CCC1_9LAMI</name>
<dbReference type="PANTHER" id="PTHR36759">
    <property type="entry name" value="DYNEIN BETA CHAIN, CILIARY PROTEIN"/>
    <property type="match status" value="1"/>
</dbReference>
<accession>S8CCC1</accession>
<sequence length="198" mass="21907">MGQAFRRATGKIAGSSSETASQLVKPIERRRPPPFHPPPTAAPIDDKVPKQEVISPGDTTPRLNPENVLEVRDPDYDTMLSQIVGRIQAKPGGKLEMGEAAVVEKYRRPLPKLRNTRPDSDSYDERPAPPGTLNVKQLRQIILLHQGKSDDHDGPMDVPQIASRFNVTAAQVNSIINFVTLPPEEDERTSKKTSAYQD</sequence>
<reference evidence="2 3" key="1">
    <citation type="journal article" date="2013" name="BMC Genomics">
        <title>The miniature genome of a carnivorous plant Genlisea aurea contains a low number of genes and short non-coding sequences.</title>
        <authorList>
            <person name="Leushkin E.V."/>
            <person name="Sutormin R.A."/>
            <person name="Nabieva E.R."/>
            <person name="Penin A.A."/>
            <person name="Kondrashov A.S."/>
            <person name="Logacheva M.D."/>
        </authorList>
    </citation>
    <scope>NUCLEOTIDE SEQUENCE [LARGE SCALE GENOMIC DNA]</scope>
</reference>
<dbReference type="OrthoDB" id="1609931at2759"/>
<keyword evidence="3" id="KW-1185">Reference proteome</keyword>
<feature type="region of interest" description="Disordered" evidence="1">
    <location>
        <begin position="108"/>
        <end position="132"/>
    </location>
</feature>
<protein>
    <submittedName>
        <fullName evidence="2">Uncharacterized protein</fullName>
    </submittedName>
</protein>
<dbReference type="PANTHER" id="PTHR36759:SF1">
    <property type="entry name" value="DYNEIN BETA CHAIN, CILIARY PROTEIN"/>
    <property type="match status" value="1"/>
</dbReference>
<evidence type="ECO:0000256" key="1">
    <source>
        <dbReference type="SAM" id="MobiDB-lite"/>
    </source>
</evidence>
<proteinExistence type="predicted"/>
<feature type="compositionally biased region" description="Basic and acidic residues" evidence="1">
    <location>
        <begin position="116"/>
        <end position="127"/>
    </location>
</feature>
<dbReference type="AlphaFoldDB" id="S8CCC1"/>
<gene>
    <name evidence="2" type="ORF">M569_10240</name>
</gene>
<comment type="caution">
    <text evidence="2">The sequence shown here is derived from an EMBL/GenBank/DDBJ whole genome shotgun (WGS) entry which is preliminary data.</text>
</comment>
<dbReference type="EMBL" id="AUSU01004755">
    <property type="protein sequence ID" value="EPS64545.1"/>
    <property type="molecule type" value="Genomic_DNA"/>
</dbReference>